<dbReference type="AlphaFoldDB" id="A0A4P6P1D3"/>
<organism evidence="2 3">
    <name type="scientific">Litorilituus sediminis</name>
    <dbReference type="NCBI Taxonomy" id="718192"/>
    <lineage>
        <taxon>Bacteria</taxon>
        <taxon>Pseudomonadati</taxon>
        <taxon>Pseudomonadota</taxon>
        <taxon>Gammaproteobacteria</taxon>
        <taxon>Alteromonadales</taxon>
        <taxon>Colwelliaceae</taxon>
        <taxon>Litorilituus</taxon>
    </lineage>
</organism>
<gene>
    <name evidence="2" type="ORF">EMK97_04720</name>
</gene>
<keyword evidence="3" id="KW-1185">Reference proteome</keyword>
<sequence length="60" mass="6788">MSLSLIFIILIALGIIIGGILLLKQSAKKFNLSPEQLKRIKARNEALDKEAREEEEKKQP</sequence>
<feature type="transmembrane region" description="Helical" evidence="1">
    <location>
        <begin position="6"/>
        <end position="23"/>
    </location>
</feature>
<dbReference type="Pfam" id="PF11446">
    <property type="entry name" value="DUF2897"/>
    <property type="match status" value="1"/>
</dbReference>
<proteinExistence type="predicted"/>
<reference evidence="2 3" key="1">
    <citation type="submission" date="2018-12" db="EMBL/GenBank/DDBJ databases">
        <title>Complete genome of Litorilituus sediminis.</title>
        <authorList>
            <person name="Liu A."/>
            <person name="Rong J."/>
        </authorList>
    </citation>
    <scope>NUCLEOTIDE SEQUENCE [LARGE SCALE GENOMIC DNA]</scope>
    <source>
        <strain evidence="2 3">JCM 17549</strain>
    </source>
</reference>
<name>A0A4P6P1D3_9GAMM</name>
<evidence type="ECO:0000256" key="1">
    <source>
        <dbReference type="SAM" id="Phobius"/>
    </source>
</evidence>
<keyword evidence="1" id="KW-0472">Membrane</keyword>
<protein>
    <submittedName>
        <fullName evidence="2">DUF2897 family protein</fullName>
    </submittedName>
</protein>
<dbReference type="InterPro" id="IPR021550">
    <property type="entry name" value="DUF2897"/>
</dbReference>
<dbReference type="KEGG" id="lsd:EMK97_04720"/>
<evidence type="ECO:0000313" key="3">
    <source>
        <dbReference type="Proteomes" id="UP000290244"/>
    </source>
</evidence>
<accession>A0A4P6P1D3</accession>
<keyword evidence="1" id="KW-1133">Transmembrane helix</keyword>
<evidence type="ECO:0000313" key="2">
    <source>
        <dbReference type="EMBL" id="QBG35076.1"/>
    </source>
</evidence>
<dbReference type="Proteomes" id="UP000290244">
    <property type="component" value="Chromosome"/>
</dbReference>
<dbReference type="EMBL" id="CP034759">
    <property type="protein sequence ID" value="QBG35076.1"/>
    <property type="molecule type" value="Genomic_DNA"/>
</dbReference>
<keyword evidence="1" id="KW-0812">Transmembrane</keyword>
<dbReference type="RefSeq" id="WP_130599900.1">
    <property type="nucleotide sequence ID" value="NZ_CP034759.1"/>
</dbReference>